<dbReference type="InterPro" id="IPR017046">
    <property type="entry name" value="Prenylcysteine_Oxase1"/>
</dbReference>
<keyword evidence="3" id="KW-0285">Flavoprotein</keyword>
<dbReference type="FunFam" id="3.50.50.60:FF:001066">
    <property type="entry name" value="Prenylcysteine oxidase 1-like"/>
    <property type="match status" value="1"/>
</dbReference>
<dbReference type="EMBL" id="BRZM01000002">
    <property type="protein sequence ID" value="GLD46565.1"/>
    <property type="molecule type" value="Genomic_DNA"/>
</dbReference>
<evidence type="ECO:0000313" key="11">
    <source>
        <dbReference type="Proteomes" id="UP001279410"/>
    </source>
</evidence>
<dbReference type="Pfam" id="PF07156">
    <property type="entry name" value="Prenylcys_lyase"/>
    <property type="match status" value="1"/>
</dbReference>
<dbReference type="Proteomes" id="UP001279410">
    <property type="component" value="Unassembled WGS sequence"/>
</dbReference>
<proteinExistence type="inferred from homology"/>
<evidence type="ECO:0000256" key="1">
    <source>
        <dbReference type="ARBA" id="ARBA00001974"/>
    </source>
</evidence>
<dbReference type="Gene3D" id="3.50.50.60">
    <property type="entry name" value="FAD/NAD(P)-binding domain"/>
    <property type="match status" value="1"/>
</dbReference>
<dbReference type="InterPro" id="IPR010795">
    <property type="entry name" value="Prenylcys_lyase"/>
</dbReference>
<dbReference type="InterPro" id="IPR036188">
    <property type="entry name" value="FAD/NAD-bd_sf"/>
</dbReference>
<accession>A0AAD3M3H1</accession>
<dbReference type="AlphaFoldDB" id="A0AAD3M3H1"/>
<keyword evidence="7" id="KW-0325">Glycoprotein</keyword>
<dbReference type="GO" id="GO:0001735">
    <property type="term" value="F:prenylcysteine oxidase activity"/>
    <property type="evidence" value="ECO:0007669"/>
    <property type="project" value="InterPro"/>
</dbReference>
<evidence type="ECO:0000256" key="3">
    <source>
        <dbReference type="ARBA" id="ARBA00022630"/>
    </source>
</evidence>
<comment type="similarity">
    <text evidence="2">Belongs to the prenylcysteine oxidase family.</text>
</comment>
<comment type="caution">
    <text evidence="10">The sequence shown here is derived from an EMBL/GenBank/DDBJ whole genome shotgun (WGS) entry which is preliminary data.</text>
</comment>
<keyword evidence="4 8" id="KW-0732">Signal</keyword>
<evidence type="ECO:0000256" key="7">
    <source>
        <dbReference type="ARBA" id="ARBA00023180"/>
    </source>
</evidence>
<feature type="domain" description="Prenylcysteine lyase" evidence="9">
    <location>
        <begin position="127"/>
        <end position="213"/>
    </location>
</feature>
<evidence type="ECO:0000259" key="9">
    <source>
        <dbReference type="Pfam" id="PF07156"/>
    </source>
</evidence>
<evidence type="ECO:0000256" key="6">
    <source>
        <dbReference type="ARBA" id="ARBA00023002"/>
    </source>
</evidence>
<gene>
    <name evidence="10" type="ORF">AKAME5_000091300</name>
</gene>
<feature type="signal peptide" evidence="8">
    <location>
        <begin position="1"/>
        <end position="20"/>
    </location>
</feature>
<evidence type="ECO:0000256" key="8">
    <source>
        <dbReference type="SAM" id="SignalP"/>
    </source>
</evidence>
<dbReference type="Pfam" id="PF13450">
    <property type="entry name" value="NAD_binding_8"/>
    <property type="match status" value="1"/>
</dbReference>
<sequence>MAGSLLPLLAVLLSAWPAVGDPEGPAHVDGAPPSKIAVVGAGIGGSATAHFLRQHFGPEVQVDVFEKGEVGGRLATVTVNHNDYESGGSIIHSLNLHMQDFVKQLGLKYRRSVAGKTAVFNGKEMILEETDWYLLDLFRLWWRYGISFIRLQMWVEEIMEKFMRIYKYQARGYAFSSVEGAAGLSRGMALINMCEPLSESLLELGVSWPLHRQGLKCIVAAAQERQRSTQGASLERRTVLVDLSAVVAHGTSAFSVMGEEIAENGGVNGFCLW</sequence>
<comment type="cofactor">
    <cofactor evidence="1">
        <name>FAD</name>
        <dbReference type="ChEBI" id="CHEBI:57692"/>
    </cofactor>
</comment>
<name>A0AAD3M3H1_LATJO</name>
<dbReference type="GO" id="GO:0030328">
    <property type="term" value="P:prenylcysteine catabolic process"/>
    <property type="evidence" value="ECO:0007669"/>
    <property type="project" value="InterPro"/>
</dbReference>
<evidence type="ECO:0000256" key="5">
    <source>
        <dbReference type="ARBA" id="ARBA00022827"/>
    </source>
</evidence>
<keyword evidence="6" id="KW-0560">Oxidoreductase</keyword>
<dbReference type="GO" id="GO:0030327">
    <property type="term" value="P:prenylated protein catabolic process"/>
    <property type="evidence" value="ECO:0007669"/>
    <property type="project" value="TreeGrafter"/>
</dbReference>
<feature type="chain" id="PRO_5042078729" evidence="8">
    <location>
        <begin position="21"/>
        <end position="273"/>
    </location>
</feature>
<reference evidence="10" key="1">
    <citation type="submission" date="2022-08" db="EMBL/GenBank/DDBJ databases">
        <title>Genome sequencing of akame (Lates japonicus).</title>
        <authorList>
            <person name="Hashiguchi Y."/>
            <person name="Takahashi H."/>
        </authorList>
    </citation>
    <scope>NUCLEOTIDE SEQUENCE</scope>
    <source>
        <strain evidence="10">Kochi</strain>
    </source>
</reference>
<dbReference type="SUPFAM" id="SSF51905">
    <property type="entry name" value="FAD/NAD(P)-binding domain"/>
    <property type="match status" value="1"/>
</dbReference>
<keyword evidence="5" id="KW-0274">FAD</keyword>
<evidence type="ECO:0000313" key="10">
    <source>
        <dbReference type="EMBL" id="GLD46565.1"/>
    </source>
</evidence>
<keyword evidence="11" id="KW-1185">Reference proteome</keyword>
<evidence type="ECO:0000256" key="2">
    <source>
        <dbReference type="ARBA" id="ARBA00009967"/>
    </source>
</evidence>
<dbReference type="PANTHER" id="PTHR15944:SF2">
    <property type="entry name" value="PRENYLCYSTEINE OXIDASE-LIKE"/>
    <property type="match status" value="1"/>
</dbReference>
<organism evidence="10 11">
    <name type="scientific">Lates japonicus</name>
    <name type="common">Japanese lates</name>
    <dbReference type="NCBI Taxonomy" id="270547"/>
    <lineage>
        <taxon>Eukaryota</taxon>
        <taxon>Metazoa</taxon>
        <taxon>Chordata</taxon>
        <taxon>Craniata</taxon>
        <taxon>Vertebrata</taxon>
        <taxon>Euteleostomi</taxon>
        <taxon>Actinopterygii</taxon>
        <taxon>Neopterygii</taxon>
        <taxon>Teleostei</taxon>
        <taxon>Neoteleostei</taxon>
        <taxon>Acanthomorphata</taxon>
        <taxon>Carangaria</taxon>
        <taxon>Carangaria incertae sedis</taxon>
        <taxon>Centropomidae</taxon>
        <taxon>Lates</taxon>
    </lineage>
</organism>
<dbReference type="PANTHER" id="PTHR15944">
    <property type="entry name" value="FARNESYLCYSTEINE LYASE"/>
    <property type="match status" value="1"/>
</dbReference>
<evidence type="ECO:0000256" key="4">
    <source>
        <dbReference type="ARBA" id="ARBA00022729"/>
    </source>
</evidence>
<protein>
    <submittedName>
        <fullName evidence="10">Prenylcysteine oxidase-like protein</fullName>
    </submittedName>
</protein>